<dbReference type="AlphaFoldDB" id="A0A814B7T2"/>
<name>A0A814B7T2_9BILA</name>
<accession>A0A814B7T2</accession>
<dbReference type="EMBL" id="CAJNOM010000007">
    <property type="protein sequence ID" value="CAF0763616.1"/>
    <property type="molecule type" value="Genomic_DNA"/>
</dbReference>
<dbReference type="EMBL" id="CAJNOM010000007">
    <property type="protein sequence ID" value="CAF0765884.1"/>
    <property type="molecule type" value="Genomic_DNA"/>
</dbReference>
<gene>
    <name evidence="3" type="ORF">BJG266_LOCUS11645</name>
    <name evidence="1" type="ORF">QVE165_LOCUS2195</name>
    <name evidence="2" type="ORF">QVE165_LOCUS2326</name>
</gene>
<keyword evidence="4" id="KW-1185">Reference proteome</keyword>
<dbReference type="Proteomes" id="UP000663877">
    <property type="component" value="Unassembled WGS sequence"/>
</dbReference>
<reference evidence="3" key="1">
    <citation type="submission" date="2021-02" db="EMBL/GenBank/DDBJ databases">
        <authorList>
            <person name="Nowell W R."/>
        </authorList>
    </citation>
    <scope>NUCLEOTIDE SEQUENCE</scope>
</reference>
<organism evidence="3 5">
    <name type="scientific">Adineta steineri</name>
    <dbReference type="NCBI Taxonomy" id="433720"/>
    <lineage>
        <taxon>Eukaryota</taxon>
        <taxon>Metazoa</taxon>
        <taxon>Spiralia</taxon>
        <taxon>Gnathifera</taxon>
        <taxon>Rotifera</taxon>
        <taxon>Eurotatoria</taxon>
        <taxon>Bdelloidea</taxon>
        <taxon>Adinetida</taxon>
        <taxon>Adinetidae</taxon>
        <taxon>Adineta</taxon>
    </lineage>
</organism>
<dbReference type="EMBL" id="CAJNOI010000043">
    <property type="protein sequence ID" value="CAF0923118.1"/>
    <property type="molecule type" value="Genomic_DNA"/>
</dbReference>
<evidence type="ECO:0000313" key="1">
    <source>
        <dbReference type="EMBL" id="CAF0763616.1"/>
    </source>
</evidence>
<protein>
    <submittedName>
        <fullName evidence="3">Uncharacterized protein</fullName>
    </submittedName>
</protein>
<proteinExistence type="predicted"/>
<evidence type="ECO:0000313" key="4">
    <source>
        <dbReference type="Proteomes" id="UP000663832"/>
    </source>
</evidence>
<dbReference type="Proteomes" id="UP000663832">
    <property type="component" value="Unassembled WGS sequence"/>
</dbReference>
<evidence type="ECO:0000313" key="3">
    <source>
        <dbReference type="EMBL" id="CAF0923118.1"/>
    </source>
</evidence>
<sequence length="72" mass="8064">MKVPTISSDFESIPVPIPTNSNSRIGIGIGACLFKFNLDNTMSYHYLFPNITKLTIDADNKWSIECAAHLYQ</sequence>
<evidence type="ECO:0000313" key="2">
    <source>
        <dbReference type="EMBL" id="CAF0765884.1"/>
    </source>
</evidence>
<comment type="caution">
    <text evidence="3">The sequence shown here is derived from an EMBL/GenBank/DDBJ whole genome shotgun (WGS) entry which is preliminary data.</text>
</comment>
<evidence type="ECO:0000313" key="5">
    <source>
        <dbReference type="Proteomes" id="UP000663877"/>
    </source>
</evidence>